<organism evidence="2 3">
    <name type="scientific">Prorocentrum cordatum</name>
    <dbReference type="NCBI Taxonomy" id="2364126"/>
    <lineage>
        <taxon>Eukaryota</taxon>
        <taxon>Sar</taxon>
        <taxon>Alveolata</taxon>
        <taxon>Dinophyceae</taxon>
        <taxon>Prorocentrales</taxon>
        <taxon>Prorocentraceae</taxon>
        <taxon>Prorocentrum</taxon>
    </lineage>
</organism>
<dbReference type="EMBL" id="CAUYUJ010016019">
    <property type="protein sequence ID" value="CAK0860885.1"/>
    <property type="molecule type" value="Genomic_DNA"/>
</dbReference>
<feature type="region of interest" description="Disordered" evidence="1">
    <location>
        <begin position="1"/>
        <end position="39"/>
    </location>
</feature>
<protein>
    <recommendedName>
        <fullName evidence="4">Beta-galactosidase</fullName>
    </recommendedName>
</protein>
<keyword evidence="3" id="KW-1185">Reference proteome</keyword>
<comment type="caution">
    <text evidence="2">The sequence shown here is derived from an EMBL/GenBank/DDBJ whole genome shotgun (WGS) entry which is preliminary data.</text>
</comment>
<gene>
    <name evidence="2" type="ORF">PCOR1329_LOCUS49717</name>
</gene>
<dbReference type="Proteomes" id="UP001189429">
    <property type="component" value="Unassembled WGS sequence"/>
</dbReference>
<evidence type="ECO:0000313" key="2">
    <source>
        <dbReference type="EMBL" id="CAK0860885.1"/>
    </source>
</evidence>
<sequence>MESDAASYNDLTAQPAQVKADDPQEAHAADNRSQAPAPTSCVVYGNEHVDLRGVVTDEACLAAPEEFFGGENNINGSFHKIGEHWIVKSGAVQIQATTGFLNNVADLIVVKELALASPFWDGQALHITATEASWHSGHKDVEIIPGFPDAWSNEDNSIQVVADSTGQLLQPDRWNLPFHCVHLRLPLGVHMQINRWSDPAEGFFLDFRVTMSVEPGQRVTHQLLVRSCAKHGFSIRCRRLARLSWHALPLMMWTKAIFMQWSTEAQMQTAFNKVTKITAHLSRRAALDHGVPPHFFHGNRLADEWVKKGAKAHPMNFHVRDRIRYHRDQVTLLARCLTEVMKFVHRLGYPDVEAIKERSTGSQRPPPGAVERIFSAHVLDRCPLCSGSFSAGGAARSAACAQGPPLVDGGL</sequence>
<proteinExistence type="predicted"/>
<evidence type="ECO:0000256" key="1">
    <source>
        <dbReference type="SAM" id="MobiDB-lite"/>
    </source>
</evidence>
<feature type="compositionally biased region" description="Basic and acidic residues" evidence="1">
    <location>
        <begin position="19"/>
        <end position="30"/>
    </location>
</feature>
<reference evidence="2" key="1">
    <citation type="submission" date="2023-10" db="EMBL/GenBank/DDBJ databases">
        <authorList>
            <person name="Chen Y."/>
            <person name="Shah S."/>
            <person name="Dougan E. K."/>
            <person name="Thang M."/>
            <person name="Chan C."/>
        </authorList>
    </citation>
    <scope>NUCLEOTIDE SEQUENCE [LARGE SCALE GENOMIC DNA]</scope>
</reference>
<accession>A0ABN9ULW7</accession>
<evidence type="ECO:0008006" key="4">
    <source>
        <dbReference type="Google" id="ProtNLM"/>
    </source>
</evidence>
<name>A0ABN9ULW7_9DINO</name>
<evidence type="ECO:0000313" key="3">
    <source>
        <dbReference type="Proteomes" id="UP001189429"/>
    </source>
</evidence>